<dbReference type="InterPro" id="IPR034660">
    <property type="entry name" value="DinB/YfiT-like"/>
</dbReference>
<dbReference type="RefSeq" id="WP_176162517.1">
    <property type="nucleotide sequence ID" value="NZ_CP054929.1"/>
</dbReference>
<keyword evidence="2" id="KW-1185">Reference proteome</keyword>
<dbReference type="AlphaFoldDB" id="A0A7H8N899"/>
<gene>
    <name evidence="1" type="ORF">HUT08_15995</name>
</gene>
<evidence type="ECO:0000313" key="2">
    <source>
        <dbReference type="Proteomes" id="UP000509303"/>
    </source>
</evidence>
<dbReference type="Pfam" id="PF04978">
    <property type="entry name" value="MST"/>
    <property type="match status" value="1"/>
</dbReference>
<dbReference type="Proteomes" id="UP000509303">
    <property type="component" value="Chromosome"/>
</dbReference>
<dbReference type="InterPro" id="IPR007061">
    <property type="entry name" value="MST-like"/>
</dbReference>
<dbReference type="SUPFAM" id="SSF109854">
    <property type="entry name" value="DinB/YfiT-like putative metalloenzymes"/>
    <property type="match status" value="1"/>
</dbReference>
<dbReference type="EMBL" id="CP054929">
    <property type="protein sequence ID" value="QKW50784.1"/>
    <property type="molecule type" value="Genomic_DNA"/>
</dbReference>
<proteinExistence type="predicted"/>
<dbReference type="Gene3D" id="1.20.120.450">
    <property type="entry name" value="dinb family like domain"/>
    <property type="match status" value="1"/>
</dbReference>
<accession>A0A7H8N899</accession>
<organism evidence="1 2">
    <name type="scientific">Streptomyces buecherae</name>
    <dbReference type="NCBI Taxonomy" id="2763006"/>
    <lineage>
        <taxon>Bacteria</taxon>
        <taxon>Bacillati</taxon>
        <taxon>Actinomycetota</taxon>
        <taxon>Actinomycetes</taxon>
        <taxon>Kitasatosporales</taxon>
        <taxon>Streptomycetaceae</taxon>
        <taxon>Streptomyces</taxon>
    </lineage>
</organism>
<protein>
    <submittedName>
        <fullName evidence="1">DinB family protein</fullName>
    </submittedName>
</protein>
<sequence>MPTFVDAEPRGDERTALLNYLAAQRGGIRRALLGLTDEQATQKPTVSELSLFGLLKHVAEVEQGWIMGTLAGRPEETVQRTFENWHESFDRVGEETVAGLLAYYEKVARQTEEYVNSLPDLDVVVTLPEAPWYPQDRDRSARWILLTMIQEVARHAGHADIIREAIDGKTAFVLVDEAGDGAV</sequence>
<name>A0A7H8N899_9ACTN</name>
<reference evidence="1 2" key="1">
    <citation type="submission" date="2020-06" db="EMBL/GenBank/DDBJ databases">
        <title>Genome mining for natural products.</title>
        <authorList>
            <person name="Zhang B."/>
            <person name="Shi J."/>
            <person name="Ge H."/>
        </authorList>
    </citation>
    <scope>NUCLEOTIDE SEQUENCE [LARGE SCALE GENOMIC DNA]</scope>
    <source>
        <strain evidence="1 2">NA00687</strain>
    </source>
</reference>
<evidence type="ECO:0000313" key="1">
    <source>
        <dbReference type="EMBL" id="QKW50784.1"/>
    </source>
</evidence>